<accession>A0A075A928</accession>
<dbReference type="GeneID" id="20322380"/>
<keyword evidence="2" id="KW-1185">Reference proteome</keyword>
<dbReference type="EMBL" id="KL596825">
    <property type="protein sequence ID" value="KER24029.1"/>
    <property type="molecule type" value="Genomic_DNA"/>
</dbReference>
<organism evidence="1 2">
    <name type="scientific">Opisthorchis viverrini</name>
    <name type="common">Southeast Asian liver fluke</name>
    <dbReference type="NCBI Taxonomy" id="6198"/>
    <lineage>
        <taxon>Eukaryota</taxon>
        <taxon>Metazoa</taxon>
        <taxon>Spiralia</taxon>
        <taxon>Lophotrochozoa</taxon>
        <taxon>Platyhelminthes</taxon>
        <taxon>Trematoda</taxon>
        <taxon>Digenea</taxon>
        <taxon>Opisthorchiida</taxon>
        <taxon>Opisthorchiata</taxon>
        <taxon>Opisthorchiidae</taxon>
        <taxon>Opisthorchis</taxon>
    </lineage>
</organism>
<protein>
    <submittedName>
        <fullName evidence="1">Uncharacterized protein</fullName>
    </submittedName>
</protein>
<name>A0A075A928_OPIVI</name>
<sequence>MTTYIFFPDWPPDSARMTVLRVWINYLQPNNGKNPGDGGIVSKAIFRINVSAATLTLAESFYFEQTPQ</sequence>
<evidence type="ECO:0000313" key="1">
    <source>
        <dbReference type="EMBL" id="KER24029.1"/>
    </source>
</evidence>
<dbReference type="Proteomes" id="UP000054324">
    <property type="component" value="Unassembled WGS sequence"/>
</dbReference>
<dbReference type="RefSeq" id="XP_009172200.1">
    <property type="nucleotide sequence ID" value="XM_009173936.1"/>
</dbReference>
<dbReference type="AlphaFoldDB" id="A0A075A928"/>
<reference evidence="1 2" key="1">
    <citation type="submission" date="2013-11" db="EMBL/GenBank/DDBJ databases">
        <title>Opisthorchis viverrini - life in the bile duct.</title>
        <authorList>
            <person name="Young N.D."/>
            <person name="Nagarajan N."/>
            <person name="Lin S.J."/>
            <person name="Korhonen P.K."/>
            <person name="Jex A.R."/>
            <person name="Hall R.S."/>
            <person name="Safavi-Hemami H."/>
            <person name="Kaewkong W."/>
            <person name="Bertrand D."/>
            <person name="Gao S."/>
            <person name="Seet Q."/>
            <person name="Wongkham S."/>
            <person name="Teh B.T."/>
            <person name="Wongkham C."/>
            <person name="Intapan P.M."/>
            <person name="Maleewong W."/>
            <person name="Yang X."/>
            <person name="Hu M."/>
            <person name="Wang Z."/>
            <person name="Hofmann A."/>
            <person name="Sternberg P.W."/>
            <person name="Tan P."/>
            <person name="Wang J."/>
            <person name="Gasser R.B."/>
        </authorList>
    </citation>
    <scope>NUCLEOTIDE SEQUENCE [LARGE SCALE GENOMIC DNA]</scope>
</reference>
<gene>
    <name evidence="1" type="ORF">T265_08201</name>
</gene>
<dbReference type="CTD" id="20322380"/>
<evidence type="ECO:0000313" key="2">
    <source>
        <dbReference type="Proteomes" id="UP000054324"/>
    </source>
</evidence>
<dbReference type="KEGG" id="ovi:T265_08201"/>
<proteinExistence type="predicted"/>